<dbReference type="PANTHER" id="PTHR23502:SF61">
    <property type="entry name" value="MULTIDRUG TRANSPORTER, PUTATIVE (AFU_ORTHOLOGUE AFUA_3G02780)-RELATED"/>
    <property type="match status" value="1"/>
</dbReference>
<dbReference type="EMBL" id="ML994657">
    <property type="protein sequence ID" value="KAF2180669.1"/>
    <property type="molecule type" value="Genomic_DNA"/>
</dbReference>
<keyword evidence="4 5" id="KW-0472">Membrane</keyword>
<keyword evidence="7" id="KW-1185">Reference proteome</keyword>
<keyword evidence="2 5" id="KW-0812">Transmembrane</keyword>
<evidence type="ECO:0000256" key="4">
    <source>
        <dbReference type="ARBA" id="ARBA00023136"/>
    </source>
</evidence>
<feature type="transmembrane region" description="Helical" evidence="5">
    <location>
        <begin position="218"/>
        <end position="238"/>
    </location>
</feature>
<organism evidence="6 7">
    <name type="scientific">Zopfia rhizophila CBS 207.26</name>
    <dbReference type="NCBI Taxonomy" id="1314779"/>
    <lineage>
        <taxon>Eukaryota</taxon>
        <taxon>Fungi</taxon>
        <taxon>Dikarya</taxon>
        <taxon>Ascomycota</taxon>
        <taxon>Pezizomycotina</taxon>
        <taxon>Dothideomycetes</taxon>
        <taxon>Dothideomycetes incertae sedis</taxon>
        <taxon>Zopfiaceae</taxon>
        <taxon>Zopfia</taxon>
    </lineage>
</organism>
<reference evidence="6" key="1">
    <citation type="journal article" date="2020" name="Stud. Mycol.">
        <title>101 Dothideomycetes genomes: a test case for predicting lifestyles and emergence of pathogens.</title>
        <authorList>
            <person name="Haridas S."/>
            <person name="Albert R."/>
            <person name="Binder M."/>
            <person name="Bloem J."/>
            <person name="Labutti K."/>
            <person name="Salamov A."/>
            <person name="Andreopoulos B."/>
            <person name="Baker S."/>
            <person name="Barry K."/>
            <person name="Bills G."/>
            <person name="Bluhm B."/>
            <person name="Cannon C."/>
            <person name="Castanera R."/>
            <person name="Culley D."/>
            <person name="Daum C."/>
            <person name="Ezra D."/>
            <person name="Gonzalez J."/>
            <person name="Henrissat B."/>
            <person name="Kuo A."/>
            <person name="Liang C."/>
            <person name="Lipzen A."/>
            <person name="Lutzoni F."/>
            <person name="Magnuson J."/>
            <person name="Mondo S."/>
            <person name="Nolan M."/>
            <person name="Ohm R."/>
            <person name="Pangilinan J."/>
            <person name="Park H.-J."/>
            <person name="Ramirez L."/>
            <person name="Alfaro M."/>
            <person name="Sun H."/>
            <person name="Tritt A."/>
            <person name="Yoshinaga Y."/>
            <person name="Zwiers L.-H."/>
            <person name="Turgeon B."/>
            <person name="Goodwin S."/>
            <person name="Spatafora J."/>
            <person name="Crous P."/>
            <person name="Grigoriev I."/>
        </authorList>
    </citation>
    <scope>NUCLEOTIDE SEQUENCE</scope>
    <source>
        <strain evidence="6">CBS 207.26</strain>
    </source>
</reference>
<evidence type="ECO:0000256" key="5">
    <source>
        <dbReference type="SAM" id="Phobius"/>
    </source>
</evidence>
<evidence type="ECO:0000256" key="2">
    <source>
        <dbReference type="ARBA" id="ARBA00022692"/>
    </source>
</evidence>
<feature type="transmembrane region" description="Helical" evidence="5">
    <location>
        <begin position="49"/>
        <end position="69"/>
    </location>
</feature>
<accession>A0A6A6DR40</accession>
<feature type="transmembrane region" description="Helical" evidence="5">
    <location>
        <begin position="81"/>
        <end position="102"/>
    </location>
</feature>
<protein>
    <recommendedName>
        <fullName evidence="8">MFS general substrate transporter</fullName>
    </recommendedName>
</protein>
<evidence type="ECO:0008006" key="8">
    <source>
        <dbReference type="Google" id="ProtNLM"/>
    </source>
</evidence>
<feature type="transmembrane region" description="Helical" evidence="5">
    <location>
        <begin position="159"/>
        <end position="181"/>
    </location>
</feature>
<evidence type="ECO:0000313" key="6">
    <source>
        <dbReference type="EMBL" id="KAF2180669.1"/>
    </source>
</evidence>
<comment type="subcellular location">
    <subcellularLocation>
        <location evidence="1">Membrane</location>
        <topology evidence="1">Multi-pass membrane protein</topology>
    </subcellularLocation>
</comment>
<dbReference type="OrthoDB" id="4426556at2759"/>
<keyword evidence="3 5" id="KW-1133">Transmembrane helix</keyword>
<evidence type="ECO:0000313" key="7">
    <source>
        <dbReference type="Proteomes" id="UP000800200"/>
    </source>
</evidence>
<name>A0A6A6DR40_9PEZI</name>
<dbReference type="GO" id="GO:0005886">
    <property type="term" value="C:plasma membrane"/>
    <property type="evidence" value="ECO:0007669"/>
    <property type="project" value="TreeGrafter"/>
</dbReference>
<evidence type="ECO:0000256" key="3">
    <source>
        <dbReference type="ARBA" id="ARBA00022989"/>
    </source>
</evidence>
<dbReference type="AlphaFoldDB" id="A0A6A6DR40"/>
<feature type="transmembrane region" description="Helical" evidence="5">
    <location>
        <begin position="20"/>
        <end position="37"/>
    </location>
</feature>
<sequence>MLHLNLTNLQASSYDAGNESMIAVFHVAYIVFELFLFGSTFTDRFATVVVIRFFGGGASSVSINISGSISDVWKRNKARNLPMSLFGFTSVEGIALGPFIGVEDPRRWGDVIFAKRASKFRKATGRPVYAESQPNKASIPTLLKITFLRPTKMLLTEPVLTFTLWISFTQSILILFFASVVQTFGTNYGWEWFYLRTAHRNTECPAKPIPEGRLYTSIPGSILFTGGLFMYGCIYMDVVNYLTGAYEKYVASALSTASLRHNSFGAFLTLASYRMFNNFDFGWAGSLLGFIGAIRSSPFMLESTYAPEDAERRRSSLHGAGAMGAAGVPPRAVGDIA</sequence>
<dbReference type="GO" id="GO:0022857">
    <property type="term" value="F:transmembrane transporter activity"/>
    <property type="evidence" value="ECO:0007669"/>
    <property type="project" value="TreeGrafter"/>
</dbReference>
<gene>
    <name evidence="6" type="ORF">K469DRAFT_729878</name>
</gene>
<proteinExistence type="predicted"/>
<dbReference type="Proteomes" id="UP000800200">
    <property type="component" value="Unassembled WGS sequence"/>
</dbReference>
<evidence type="ECO:0000256" key="1">
    <source>
        <dbReference type="ARBA" id="ARBA00004141"/>
    </source>
</evidence>
<dbReference type="PANTHER" id="PTHR23502">
    <property type="entry name" value="MAJOR FACILITATOR SUPERFAMILY"/>
    <property type="match status" value="1"/>
</dbReference>